<dbReference type="EMBL" id="JXKQ01000028">
    <property type="protein sequence ID" value="OJG41038.1"/>
    <property type="molecule type" value="Genomic_DNA"/>
</dbReference>
<proteinExistence type="predicted"/>
<organism evidence="1 2">
    <name type="scientific">Enterococcus hermanniensis</name>
    <dbReference type="NCBI Taxonomy" id="249189"/>
    <lineage>
        <taxon>Bacteria</taxon>
        <taxon>Bacillati</taxon>
        <taxon>Bacillota</taxon>
        <taxon>Bacilli</taxon>
        <taxon>Lactobacillales</taxon>
        <taxon>Enterococcaceae</taxon>
        <taxon>Enterococcus</taxon>
    </lineage>
</organism>
<evidence type="ECO:0000313" key="2">
    <source>
        <dbReference type="Proteomes" id="UP000182077"/>
    </source>
</evidence>
<sequence length="55" mass="6229">MINKKYKTVYSSIVPKGSIGTCVDVEDGVVLAARLEFENGESFWFMKRDLKEVAE</sequence>
<dbReference type="Proteomes" id="UP000182077">
    <property type="component" value="Unassembled WGS sequence"/>
</dbReference>
<accession>A0A1L8TA25</accession>
<dbReference type="AlphaFoldDB" id="A0A1L8TA25"/>
<dbReference type="RefSeq" id="WP_169818217.1">
    <property type="nucleotide sequence ID" value="NZ_JBHSHK010000007.1"/>
</dbReference>
<gene>
    <name evidence="1" type="ORF">RV04_GL001226</name>
</gene>
<keyword evidence="2" id="KW-1185">Reference proteome</keyword>
<name>A0A1L8TA25_9ENTE</name>
<dbReference type="STRING" id="249189.RV04_GL001226"/>
<reference evidence="1 2" key="1">
    <citation type="submission" date="2014-12" db="EMBL/GenBank/DDBJ databases">
        <title>Draft genome sequences of 29 type strains of Enterococci.</title>
        <authorList>
            <person name="Zhong Z."/>
            <person name="Sun Z."/>
            <person name="Liu W."/>
            <person name="Zhang W."/>
            <person name="Zhang H."/>
        </authorList>
    </citation>
    <scope>NUCLEOTIDE SEQUENCE [LARGE SCALE GENOMIC DNA]</scope>
    <source>
        <strain evidence="1 2">DSM 17122</strain>
    </source>
</reference>
<evidence type="ECO:0000313" key="1">
    <source>
        <dbReference type="EMBL" id="OJG41038.1"/>
    </source>
</evidence>
<comment type="caution">
    <text evidence="1">The sequence shown here is derived from an EMBL/GenBank/DDBJ whole genome shotgun (WGS) entry which is preliminary data.</text>
</comment>
<protein>
    <submittedName>
        <fullName evidence="1">Uncharacterized protein</fullName>
    </submittedName>
</protein>